<dbReference type="EMBL" id="JABXBU010000012">
    <property type="protein sequence ID" value="KAF8789175.1"/>
    <property type="molecule type" value="Genomic_DNA"/>
</dbReference>
<dbReference type="InterPro" id="IPR001828">
    <property type="entry name" value="ANF_lig-bd_rcpt"/>
</dbReference>
<dbReference type="AlphaFoldDB" id="A0A8T0FFI9"/>
<keyword evidence="4" id="KW-0472">Membrane</keyword>
<feature type="domain" description="Receptor ligand binding region" evidence="5">
    <location>
        <begin position="56"/>
        <end position="233"/>
    </location>
</feature>
<accession>A0A8T0FFI9</accession>
<keyword evidence="7" id="KW-1185">Reference proteome</keyword>
<dbReference type="PANTHER" id="PTHR44755:SF11">
    <property type="entry name" value="ATRIAL NATRIURETIC PEPTIDE RECEPTOR 3 ISOFORM X1"/>
    <property type="match status" value="1"/>
</dbReference>
<keyword evidence="6" id="KW-0675">Receptor</keyword>
<organism evidence="6 7">
    <name type="scientific">Argiope bruennichi</name>
    <name type="common">Wasp spider</name>
    <name type="synonym">Aranea bruennichi</name>
    <dbReference type="NCBI Taxonomy" id="94029"/>
    <lineage>
        <taxon>Eukaryota</taxon>
        <taxon>Metazoa</taxon>
        <taxon>Ecdysozoa</taxon>
        <taxon>Arthropoda</taxon>
        <taxon>Chelicerata</taxon>
        <taxon>Arachnida</taxon>
        <taxon>Araneae</taxon>
        <taxon>Araneomorphae</taxon>
        <taxon>Entelegynae</taxon>
        <taxon>Araneoidea</taxon>
        <taxon>Araneidae</taxon>
        <taxon>Argiope</taxon>
    </lineage>
</organism>
<dbReference type="InterPro" id="IPR052612">
    <property type="entry name" value="ANP_Clearance_Receptor"/>
</dbReference>
<evidence type="ECO:0000256" key="4">
    <source>
        <dbReference type="ARBA" id="ARBA00023136"/>
    </source>
</evidence>
<name>A0A8T0FFI9_ARGBR</name>
<evidence type="ECO:0000256" key="3">
    <source>
        <dbReference type="ARBA" id="ARBA00022989"/>
    </source>
</evidence>
<dbReference type="Gene3D" id="3.40.50.2300">
    <property type="match status" value="1"/>
</dbReference>
<dbReference type="GO" id="GO:0007165">
    <property type="term" value="P:signal transduction"/>
    <property type="evidence" value="ECO:0007669"/>
    <property type="project" value="TreeGrafter"/>
</dbReference>
<dbReference type="InterPro" id="IPR028082">
    <property type="entry name" value="Peripla_BP_I"/>
</dbReference>
<keyword evidence="2" id="KW-0812">Transmembrane</keyword>
<proteinExistence type="predicted"/>
<sequence>MVHAATPISRILDIFEHMVHACHSISLESGYLRTHGACPSFHVSLEFWISSNTMKVLPVIELSIRKIHERNLLPGWIFSVFPVDTECDAAFGTWAAIKSYIENPVHLFLGPFCDYITAPVARLAKFFQIPLLTPAALADDFTNYDKRSNTSEYHMLVKPGWSFSDMARALEKVFYRFGWHKLMFVYDMNGRPEMAKEDYCMLAIKALYETFFSKTNCTINQKKLKQGMSYEHLLRHEVGVDYGTSNKSRLPS</sequence>
<evidence type="ECO:0000313" key="6">
    <source>
        <dbReference type="EMBL" id="KAF8789175.1"/>
    </source>
</evidence>
<evidence type="ECO:0000259" key="5">
    <source>
        <dbReference type="Pfam" id="PF01094"/>
    </source>
</evidence>
<comment type="subcellular location">
    <subcellularLocation>
        <location evidence="1">Membrane</location>
    </subcellularLocation>
</comment>
<evidence type="ECO:0000256" key="2">
    <source>
        <dbReference type="ARBA" id="ARBA00022692"/>
    </source>
</evidence>
<gene>
    <name evidence="6" type="ORF">HNY73_007137</name>
</gene>
<reference evidence="6" key="2">
    <citation type="submission" date="2020-06" db="EMBL/GenBank/DDBJ databases">
        <authorList>
            <person name="Sheffer M."/>
        </authorList>
    </citation>
    <scope>NUCLEOTIDE SEQUENCE</scope>
</reference>
<dbReference type="PANTHER" id="PTHR44755">
    <property type="entry name" value="NATRIURETIC PEPTIDE RECEPTOR 3-RELATED"/>
    <property type="match status" value="1"/>
</dbReference>
<keyword evidence="3" id="KW-1133">Transmembrane helix</keyword>
<evidence type="ECO:0000313" key="7">
    <source>
        <dbReference type="Proteomes" id="UP000807504"/>
    </source>
</evidence>
<dbReference type="Proteomes" id="UP000807504">
    <property type="component" value="Unassembled WGS sequence"/>
</dbReference>
<dbReference type="GO" id="GO:0017046">
    <property type="term" value="F:peptide hormone binding"/>
    <property type="evidence" value="ECO:0007669"/>
    <property type="project" value="TreeGrafter"/>
</dbReference>
<dbReference type="GO" id="GO:0038023">
    <property type="term" value="F:signaling receptor activity"/>
    <property type="evidence" value="ECO:0007669"/>
    <property type="project" value="TreeGrafter"/>
</dbReference>
<dbReference type="Pfam" id="PF01094">
    <property type="entry name" value="ANF_receptor"/>
    <property type="match status" value="1"/>
</dbReference>
<dbReference type="GO" id="GO:0016020">
    <property type="term" value="C:membrane"/>
    <property type="evidence" value="ECO:0007669"/>
    <property type="project" value="UniProtKB-SubCell"/>
</dbReference>
<protein>
    <submittedName>
        <fullName evidence="6">Atrial natriuretic peptide receptor 1 like protein</fullName>
    </submittedName>
</protein>
<reference evidence="6" key="1">
    <citation type="journal article" date="2020" name="bioRxiv">
        <title>Chromosome-level reference genome of the European wasp spider Argiope bruennichi: a resource for studies on range expansion and evolutionary adaptation.</title>
        <authorList>
            <person name="Sheffer M.M."/>
            <person name="Hoppe A."/>
            <person name="Krehenwinkel H."/>
            <person name="Uhl G."/>
            <person name="Kuss A.W."/>
            <person name="Jensen L."/>
            <person name="Jensen C."/>
            <person name="Gillespie R.G."/>
            <person name="Hoff K.J."/>
            <person name="Prost S."/>
        </authorList>
    </citation>
    <scope>NUCLEOTIDE SEQUENCE</scope>
</reference>
<dbReference type="SUPFAM" id="SSF53822">
    <property type="entry name" value="Periplasmic binding protein-like I"/>
    <property type="match status" value="1"/>
</dbReference>
<evidence type="ECO:0000256" key="1">
    <source>
        <dbReference type="ARBA" id="ARBA00004370"/>
    </source>
</evidence>
<comment type="caution">
    <text evidence="6">The sequence shown here is derived from an EMBL/GenBank/DDBJ whole genome shotgun (WGS) entry which is preliminary data.</text>
</comment>